<dbReference type="STRING" id="7719.ENSCINP00000027360"/>
<sequence>MFVEHGDSFMFGEQVVDCRATPGHTAGCMTYVLPEHAIAFTGDALLIRACGRTDFQQGNSETLYDSVHNQIFTLPDHFQLYPGHDYMGFSVTTVAEEKILNPRLTLSKEKFVKFMKDLNLAYPKLIDVSVPANLKCGEISRQALLGSEQILNK</sequence>
<dbReference type="AlphaFoldDB" id="F6X7G6"/>
<dbReference type="InterPro" id="IPR051682">
    <property type="entry name" value="Mito_Persulfide_Diox"/>
</dbReference>
<reference evidence="2" key="4">
    <citation type="submission" date="2025-09" db="UniProtKB">
        <authorList>
            <consortium name="Ensembl"/>
        </authorList>
    </citation>
    <scope>IDENTIFICATION</scope>
</reference>
<dbReference type="Gene3D" id="3.60.15.10">
    <property type="entry name" value="Ribonuclease Z/Hydroxyacylglutathione hydrolase-like"/>
    <property type="match status" value="1"/>
</dbReference>
<dbReference type="InterPro" id="IPR001279">
    <property type="entry name" value="Metallo-B-lactamas"/>
</dbReference>
<organism evidence="2 3">
    <name type="scientific">Ciona intestinalis</name>
    <name type="common">Transparent sea squirt</name>
    <name type="synonym">Ascidia intestinalis</name>
    <dbReference type="NCBI Taxonomy" id="7719"/>
    <lineage>
        <taxon>Eukaryota</taxon>
        <taxon>Metazoa</taxon>
        <taxon>Chordata</taxon>
        <taxon>Tunicata</taxon>
        <taxon>Ascidiacea</taxon>
        <taxon>Phlebobranchia</taxon>
        <taxon>Cionidae</taxon>
        <taxon>Ciona</taxon>
    </lineage>
</organism>
<dbReference type="EMBL" id="EAAA01001945">
    <property type="status" value="NOT_ANNOTATED_CDS"/>
    <property type="molecule type" value="Genomic_DNA"/>
</dbReference>
<dbReference type="InterPro" id="IPR036866">
    <property type="entry name" value="RibonucZ/Hydroxyglut_hydro"/>
</dbReference>
<proteinExistence type="predicted"/>
<dbReference type="Pfam" id="PF00753">
    <property type="entry name" value="Lactamase_B"/>
    <property type="match status" value="1"/>
</dbReference>
<dbReference type="OMA" id="GCARTLY"/>
<feature type="domain" description="Metallo-beta-lactamase" evidence="1">
    <location>
        <begin position="4"/>
        <end position="84"/>
    </location>
</feature>
<accession>F6X7G6</accession>
<evidence type="ECO:0000313" key="2">
    <source>
        <dbReference type="Ensembl" id="ENSCINP00000027360.2"/>
    </source>
</evidence>
<dbReference type="HOGENOM" id="CLU_136547_0_0_1"/>
<dbReference type="SUPFAM" id="SSF56281">
    <property type="entry name" value="Metallo-hydrolase/oxidoreductase"/>
    <property type="match status" value="1"/>
</dbReference>
<reference evidence="2" key="2">
    <citation type="journal article" date="2008" name="Genome Biol.">
        <title>Improved genome assembly and evidence-based global gene model set for the chordate Ciona intestinalis: new insight into intron and operon populations.</title>
        <authorList>
            <person name="Satou Y."/>
            <person name="Mineta K."/>
            <person name="Ogasawara M."/>
            <person name="Sasakura Y."/>
            <person name="Shoguchi E."/>
            <person name="Ueno K."/>
            <person name="Yamada L."/>
            <person name="Matsumoto J."/>
            <person name="Wasserscheid J."/>
            <person name="Dewar K."/>
            <person name="Wiley G.B."/>
            <person name="Macmil S.L."/>
            <person name="Roe B.A."/>
            <person name="Zeller R.W."/>
            <person name="Hastings K.E."/>
            <person name="Lemaire P."/>
            <person name="Lindquist E."/>
            <person name="Endo T."/>
            <person name="Hotta K."/>
            <person name="Inaba K."/>
        </authorList>
    </citation>
    <scope>NUCLEOTIDE SEQUENCE [LARGE SCALE GENOMIC DNA]</scope>
    <source>
        <strain evidence="2">wild type</strain>
    </source>
</reference>
<name>F6X7G6_CIOIN</name>
<protein>
    <recommendedName>
        <fullName evidence="1">Metallo-beta-lactamase domain-containing protein</fullName>
    </recommendedName>
</protein>
<dbReference type="Ensembl" id="ENSCINT00000027606.2">
    <property type="protein sequence ID" value="ENSCINP00000027360.2"/>
    <property type="gene ID" value="ENSCING00000010790.3"/>
</dbReference>
<dbReference type="Proteomes" id="UP000008144">
    <property type="component" value="Chromosome 4"/>
</dbReference>
<dbReference type="PANTHER" id="PTHR43084:SF1">
    <property type="entry name" value="PERSULFIDE DIOXYGENASE ETHE1, MITOCHONDRIAL"/>
    <property type="match status" value="1"/>
</dbReference>
<dbReference type="PANTHER" id="PTHR43084">
    <property type="entry name" value="PERSULFIDE DIOXYGENASE ETHE1"/>
    <property type="match status" value="1"/>
</dbReference>
<evidence type="ECO:0000313" key="3">
    <source>
        <dbReference type="Proteomes" id="UP000008144"/>
    </source>
</evidence>
<keyword evidence="3" id="KW-1185">Reference proteome</keyword>
<evidence type="ECO:0000259" key="1">
    <source>
        <dbReference type="Pfam" id="PF00753"/>
    </source>
</evidence>
<dbReference type="InParanoid" id="F6X7G6"/>
<reference evidence="3" key="1">
    <citation type="journal article" date="2002" name="Science">
        <title>The draft genome of Ciona intestinalis: insights into chordate and vertebrate origins.</title>
        <authorList>
            <person name="Dehal P."/>
            <person name="Satou Y."/>
            <person name="Campbell R.K."/>
            <person name="Chapman J."/>
            <person name="Degnan B."/>
            <person name="De Tomaso A."/>
            <person name="Davidson B."/>
            <person name="Di Gregorio A."/>
            <person name="Gelpke M."/>
            <person name="Goodstein D.M."/>
            <person name="Harafuji N."/>
            <person name="Hastings K.E."/>
            <person name="Ho I."/>
            <person name="Hotta K."/>
            <person name="Huang W."/>
            <person name="Kawashima T."/>
            <person name="Lemaire P."/>
            <person name="Martinez D."/>
            <person name="Meinertzhagen I.A."/>
            <person name="Necula S."/>
            <person name="Nonaka M."/>
            <person name="Putnam N."/>
            <person name="Rash S."/>
            <person name="Saiga H."/>
            <person name="Satake M."/>
            <person name="Terry A."/>
            <person name="Yamada L."/>
            <person name="Wang H.G."/>
            <person name="Awazu S."/>
            <person name="Azumi K."/>
            <person name="Boore J."/>
            <person name="Branno M."/>
            <person name="Chin-Bow S."/>
            <person name="DeSantis R."/>
            <person name="Doyle S."/>
            <person name="Francino P."/>
            <person name="Keys D.N."/>
            <person name="Haga S."/>
            <person name="Hayashi H."/>
            <person name="Hino K."/>
            <person name="Imai K.S."/>
            <person name="Inaba K."/>
            <person name="Kano S."/>
            <person name="Kobayashi K."/>
            <person name="Kobayashi M."/>
            <person name="Lee B.I."/>
            <person name="Makabe K.W."/>
            <person name="Manohar C."/>
            <person name="Matassi G."/>
            <person name="Medina M."/>
            <person name="Mochizuki Y."/>
            <person name="Mount S."/>
            <person name="Morishita T."/>
            <person name="Miura S."/>
            <person name="Nakayama A."/>
            <person name="Nishizaka S."/>
            <person name="Nomoto H."/>
            <person name="Ohta F."/>
            <person name="Oishi K."/>
            <person name="Rigoutsos I."/>
            <person name="Sano M."/>
            <person name="Sasaki A."/>
            <person name="Sasakura Y."/>
            <person name="Shoguchi E."/>
            <person name="Shin-i T."/>
            <person name="Spagnuolo A."/>
            <person name="Stainier D."/>
            <person name="Suzuki M.M."/>
            <person name="Tassy O."/>
            <person name="Takatori N."/>
            <person name="Tokuoka M."/>
            <person name="Yagi K."/>
            <person name="Yoshizaki F."/>
            <person name="Wada S."/>
            <person name="Zhang C."/>
            <person name="Hyatt P.D."/>
            <person name="Larimer F."/>
            <person name="Detter C."/>
            <person name="Doggett N."/>
            <person name="Glavina T."/>
            <person name="Hawkins T."/>
            <person name="Richardson P."/>
            <person name="Lucas S."/>
            <person name="Kohara Y."/>
            <person name="Levine M."/>
            <person name="Satoh N."/>
            <person name="Rokhsar D.S."/>
        </authorList>
    </citation>
    <scope>NUCLEOTIDE SEQUENCE [LARGE SCALE GENOMIC DNA]</scope>
</reference>
<reference evidence="2" key="3">
    <citation type="submission" date="2025-08" db="UniProtKB">
        <authorList>
            <consortium name="Ensembl"/>
        </authorList>
    </citation>
    <scope>IDENTIFICATION</scope>
</reference>
<dbReference type="GeneTree" id="ENSGT00940000159046"/>